<dbReference type="GO" id="GO:0006357">
    <property type="term" value="P:regulation of transcription by RNA polymerase II"/>
    <property type="evidence" value="ECO:0000318"/>
    <property type="project" value="GO_Central"/>
</dbReference>
<dbReference type="InterPro" id="IPR013088">
    <property type="entry name" value="Znf_NHR/GATA"/>
</dbReference>
<keyword evidence="7 11" id="KW-0238">DNA-binding</keyword>
<dbReference type="Proteomes" id="UP000215914">
    <property type="component" value="Chromosome 16"/>
</dbReference>
<dbReference type="Pfam" id="PF00320">
    <property type="entry name" value="GATA"/>
    <property type="match status" value="1"/>
</dbReference>
<accession>A0A251S458</accession>
<protein>
    <recommendedName>
        <fullName evidence="11">GATA transcription factor</fullName>
    </recommendedName>
</protein>
<keyword evidence="3" id="KW-0479">Metal-binding</keyword>
<dbReference type="InParanoid" id="A0A251S458"/>
<evidence type="ECO:0000256" key="9">
    <source>
        <dbReference type="ARBA" id="ARBA00023163"/>
    </source>
</evidence>
<evidence type="ECO:0000313" key="17">
    <source>
        <dbReference type="Proteomes" id="UP000215914"/>
    </source>
</evidence>
<dbReference type="GO" id="GO:0000976">
    <property type="term" value="F:transcription cis-regulatory region binding"/>
    <property type="evidence" value="ECO:0000318"/>
    <property type="project" value="GO_Central"/>
</dbReference>
<dbReference type="PANTHER" id="PTHR45658:SF92">
    <property type="entry name" value="GATA TRANSCRIPTION FACTOR 5"/>
    <property type="match status" value="1"/>
</dbReference>
<dbReference type="SMART" id="SM00401">
    <property type="entry name" value="ZnF_GATA"/>
    <property type="match status" value="1"/>
</dbReference>
<reference evidence="15" key="3">
    <citation type="submission" date="2020-06" db="EMBL/GenBank/DDBJ databases">
        <title>Helianthus annuus Genome sequencing and assembly Release 2.</title>
        <authorList>
            <person name="Gouzy J."/>
            <person name="Langlade N."/>
            <person name="Munos S."/>
        </authorList>
    </citation>
    <scope>NUCLEOTIDE SEQUENCE</scope>
    <source>
        <tissue evidence="15">Leaves</tissue>
    </source>
</reference>
<dbReference type="Gene3D" id="3.30.50.10">
    <property type="entry name" value="Erythroid Transcription Factor GATA-1, subunit A"/>
    <property type="match status" value="1"/>
</dbReference>
<comment type="subcellular location">
    <subcellularLocation>
        <location evidence="1 11">Nucleus</location>
    </subcellularLocation>
</comment>
<feature type="domain" description="GATA-type" evidence="14">
    <location>
        <begin position="239"/>
        <end position="275"/>
    </location>
</feature>
<dbReference type="FunFam" id="3.30.50.10:FF:000018">
    <property type="entry name" value="GATA transcription factor"/>
    <property type="match status" value="1"/>
</dbReference>
<comment type="function">
    <text evidence="11">Transcriptional activator that specifically binds 5'-GATA-3' or 5'-GAT-3' motifs within gene promoters.</text>
</comment>
<dbReference type="OrthoDB" id="2162994at2759"/>
<sequence length="324" mass="35688">MECVEGALKNSFIPVKPTVNTQCFSDDFTAVIGVTGDDIFVDGLLDFSENDCFEENDDTHVVLDTSNDKTCFISPVKQENQEKIEDNKTTIGFSIPDNDLCLPADDVADLEWVSHFVDDSFSGGYSLPCPTGKFKFTEKKPEPVIIKRETVKPALTTPVQTKARSKRARTGGRVWSMVTSPLTDSSTSSSSSSSYTSNPWLFFPDLAAQTAESVFGKPPVKKQKKRNVVVGPVEPTTQPAQPRRCSHCLVQKTPQWRAGPLGAKTLCNACGVRYKSGRLLPEYRPACSPTFSSEVHSNNHRKVLEMRQKKEAADAGLTLPVRSF</sequence>
<keyword evidence="4 12" id="KW-0863">Zinc-finger</keyword>
<evidence type="ECO:0000313" key="16">
    <source>
        <dbReference type="EMBL" id="OTF93253.1"/>
    </source>
</evidence>
<dbReference type="GO" id="GO:0005634">
    <property type="term" value="C:nucleus"/>
    <property type="evidence" value="ECO:0000318"/>
    <property type="project" value="GO_Central"/>
</dbReference>
<evidence type="ECO:0000256" key="3">
    <source>
        <dbReference type="ARBA" id="ARBA00022723"/>
    </source>
</evidence>
<evidence type="ECO:0000256" key="11">
    <source>
        <dbReference type="PIRNR" id="PIRNR016992"/>
    </source>
</evidence>
<dbReference type="GO" id="GO:0030154">
    <property type="term" value="P:cell differentiation"/>
    <property type="evidence" value="ECO:0000318"/>
    <property type="project" value="GO_Central"/>
</dbReference>
<comment type="similarity">
    <text evidence="2 11">Belongs to the type IV zinc-finger family. Class A subfamily.</text>
</comment>
<keyword evidence="8 11" id="KW-0010">Activator</keyword>
<dbReference type="InterPro" id="IPR016679">
    <property type="entry name" value="TF_GATA_pln"/>
</dbReference>
<dbReference type="GO" id="GO:0008270">
    <property type="term" value="F:zinc ion binding"/>
    <property type="evidence" value="ECO:0007669"/>
    <property type="project" value="UniProtKB-KW"/>
</dbReference>
<dbReference type="PIRSF" id="PIRSF016992">
    <property type="entry name" value="TF_GATA_plant"/>
    <property type="match status" value="1"/>
</dbReference>
<proteinExistence type="inferred from homology"/>
<evidence type="ECO:0000256" key="1">
    <source>
        <dbReference type="ARBA" id="ARBA00004123"/>
    </source>
</evidence>
<keyword evidence="17" id="KW-1185">Reference proteome</keyword>
<dbReference type="PANTHER" id="PTHR45658">
    <property type="entry name" value="GATA TRANSCRIPTION FACTOR"/>
    <property type="match status" value="1"/>
</dbReference>
<organism evidence="16 17">
    <name type="scientific">Helianthus annuus</name>
    <name type="common">Common sunflower</name>
    <dbReference type="NCBI Taxonomy" id="4232"/>
    <lineage>
        <taxon>Eukaryota</taxon>
        <taxon>Viridiplantae</taxon>
        <taxon>Streptophyta</taxon>
        <taxon>Embryophyta</taxon>
        <taxon>Tracheophyta</taxon>
        <taxon>Spermatophyta</taxon>
        <taxon>Magnoliopsida</taxon>
        <taxon>eudicotyledons</taxon>
        <taxon>Gunneridae</taxon>
        <taxon>Pentapetalae</taxon>
        <taxon>asterids</taxon>
        <taxon>campanulids</taxon>
        <taxon>Asterales</taxon>
        <taxon>Asteraceae</taxon>
        <taxon>Asteroideae</taxon>
        <taxon>Heliantheae alliance</taxon>
        <taxon>Heliantheae</taxon>
        <taxon>Helianthus</taxon>
    </lineage>
</organism>
<feature type="region of interest" description="Disordered" evidence="13">
    <location>
        <begin position="158"/>
        <end position="193"/>
    </location>
</feature>
<evidence type="ECO:0000259" key="14">
    <source>
        <dbReference type="PROSITE" id="PS50114"/>
    </source>
</evidence>
<evidence type="ECO:0000256" key="12">
    <source>
        <dbReference type="PROSITE-ProRule" id="PRU00094"/>
    </source>
</evidence>
<evidence type="ECO:0000256" key="4">
    <source>
        <dbReference type="ARBA" id="ARBA00022771"/>
    </source>
</evidence>
<evidence type="ECO:0000313" key="15">
    <source>
        <dbReference type="EMBL" id="KAF5762383.1"/>
    </source>
</evidence>
<dbReference type="InterPro" id="IPR051140">
    <property type="entry name" value="GATA_TF"/>
</dbReference>
<dbReference type="OMA" id="TACFESP"/>
<evidence type="ECO:0000256" key="2">
    <source>
        <dbReference type="ARBA" id="ARBA00005694"/>
    </source>
</evidence>
<gene>
    <name evidence="16" type="primary">GATA6</name>
    <name evidence="16" type="ORF">HannXRQ_Chr16g0530881</name>
    <name evidence="15" type="ORF">HanXRQr2_Chr16g0776071</name>
</gene>
<dbReference type="InterPro" id="IPR000679">
    <property type="entry name" value="Znf_GATA"/>
</dbReference>
<evidence type="ECO:0000256" key="6">
    <source>
        <dbReference type="ARBA" id="ARBA00023015"/>
    </source>
</evidence>
<dbReference type="FunCoup" id="A0A251S458">
    <property type="interactions" value="435"/>
</dbReference>
<reference evidence="15 17" key="1">
    <citation type="journal article" date="2017" name="Nature">
        <title>The sunflower genome provides insights into oil metabolism, flowering and Asterid evolution.</title>
        <authorList>
            <person name="Badouin H."/>
            <person name="Gouzy J."/>
            <person name="Grassa C.J."/>
            <person name="Murat F."/>
            <person name="Staton S.E."/>
            <person name="Cottret L."/>
            <person name="Lelandais-Briere C."/>
            <person name="Owens G.L."/>
            <person name="Carrere S."/>
            <person name="Mayjonade B."/>
            <person name="Legrand L."/>
            <person name="Gill N."/>
            <person name="Kane N.C."/>
            <person name="Bowers J.E."/>
            <person name="Hubner S."/>
            <person name="Bellec A."/>
            <person name="Berard A."/>
            <person name="Berges H."/>
            <person name="Blanchet N."/>
            <person name="Boniface M.C."/>
            <person name="Brunel D."/>
            <person name="Catrice O."/>
            <person name="Chaidir N."/>
            <person name="Claudel C."/>
            <person name="Donnadieu C."/>
            <person name="Faraut T."/>
            <person name="Fievet G."/>
            <person name="Helmstetter N."/>
            <person name="King M."/>
            <person name="Knapp S.J."/>
            <person name="Lai Z."/>
            <person name="Le Paslier M.C."/>
            <person name="Lippi Y."/>
            <person name="Lorenzon L."/>
            <person name="Mandel J.R."/>
            <person name="Marage G."/>
            <person name="Marchand G."/>
            <person name="Marquand E."/>
            <person name="Bret-Mestries E."/>
            <person name="Morien E."/>
            <person name="Nambeesan S."/>
            <person name="Nguyen T."/>
            <person name="Pegot-Espagnet P."/>
            <person name="Pouilly N."/>
            <person name="Raftis F."/>
            <person name="Sallet E."/>
            <person name="Schiex T."/>
            <person name="Thomas J."/>
            <person name="Vandecasteele C."/>
            <person name="Vares D."/>
            <person name="Vear F."/>
            <person name="Vautrin S."/>
            <person name="Crespi M."/>
            <person name="Mangin B."/>
            <person name="Burke J.M."/>
            <person name="Salse J."/>
            <person name="Munos S."/>
            <person name="Vincourt P."/>
            <person name="Rieseberg L.H."/>
            <person name="Langlade N.B."/>
        </authorList>
    </citation>
    <scope>NUCLEOTIDE SEQUENCE [LARGE SCALE GENOMIC DNA]</scope>
    <source>
        <strain evidence="17">cv. SF193</strain>
        <tissue evidence="15">Leaves</tissue>
    </source>
</reference>
<dbReference type="EMBL" id="MNCJ02000331">
    <property type="protein sequence ID" value="KAF5762383.1"/>
    <property type="molecule type" value="Genomic_DNA"/>
</dbReference>
<feature type="compositionally biased region" description="Low complexity" evidence="13">
    <location>
        <begin position="179"/>
        <end position="193"/>
    </location>
</feature>
<keyword evidence="5" id="KW-0862">Zinc</keyword>
<keyword evidence="10 11" id="KW-0539">Nucleus</keyword>
<evidence type="ECO:0000256" key="5">
    <source>
        <dbReference type="ARBA" id="ARBA00022833"/>
    </source>
</evidence>
<name>A0A251S458_HELAN</name>
<dbReference type="AlphaFoldDB" id="A0A251S458"/>
<dbReference type="PROSITE" id="PS50114">
    <property type="entry name" value="GATA_ZN_FINGER_2"/>
    <property type="match status" value="1"/>
</dbReference>
<keyword evidence="9 11" id="KW-0804">Transcription</keyword>
<dbReference type="Gramene" id="mRNA:HanXRQr2_Chr16g0776071">
    <property type="protein sequence ID" value="mRNA:HanXRQr2_Chr16g0776071"/>
    <property type="gene ID" value="HanXRQr2_Chr16g0776071"/>
</dbReference>
<reference evidence="16" key="2">
    <citation type="submission" date="2017-02" db="EMBL/GenBank/DDBJ databases">
        <title>Sunflower complete genome.</title>
        <authorList>
            <person name="Langlade N."/>
            <person name="Munos S."/>
        </authorList>
    </citation>
    <scope>NUCLEOTIDE SEQUENCE [LARGE SCALE GENOMIC DNA]</scope>
    <source>
        <tissue evidence="16">Leaves</tissue>
    </source>
</reference>
<keyword evidence="6 11" id="KW-0805">Transcription regulation</keyword>
<dbReference type="CDD" id="cd00202">
    <property type="entry name" value="ZnF_GATA"/>
    <property type="match status" value="1"/>
</dbReference>
<evidence type="ECO:0000256" key="7">
    <source>
        <dbReference type="ARBA" id="ARBA00023125"/>
    </source>
</evidence>
<evidence type="ECO:0000256" key="13">
    <source>
        <dbReference type="SAM" id="MobiDB-lite"/>
    </source>
</evidence>
<dbReference type="STRING" id="4232.A0A251S458"/>
<dbReference type="GO" id="GO:0045893">
    <property type="term" value="P:positive regulation of DNA-templated transcription"/>
    <property type="evidence" value="ECO:0007669"/>
    <property type="project" value="InterPro"/>
</dbReference>
<evidence type="ECO:0000256" key="10">
    <source>
        <dbReference type="ARBA" id="ARBA00023242"/>
    </source>
</evidence>
<dbReference type="SUPFAM" id="SSF57716">
    <property type="entry name" value="Glucocorticoid receptor-like (DNA-binding domain)"/>
    <property type="match status" value="1"/>
</dbReference>
<dbReference type="PROSITE" id="PS00344">
    <property type="entry name" value="GATA_ZN_FINGER_1"/>
    <property type="match status" value="1"/>
</dbReference>
<dbReference type="EMBL" id="CM007905">
    <property type="protein sequence ID" value="OTF93253.1"/>
    <property type="molecule type" value="Genomic_DNA"/>
</dbReference>
<evidence type="ECO:0000256" key="8">
    <source>
        <dbReference type="ARBA" id="ARBA00023159"/>
    </source>
</evidence>